<dbReference type="Proteomes" id="UP001273505">
    <property type="component" value="Unassembled WGS sequence"/>
</dbReference>
<dbReference type="InterPro" id="IPR050559">
    <property type="entry name" value="P-Pant_transferase_sf"/>
</dbReference>
<evidence type="ECO:0000313" key="5">
    <source>
        <dbReference type="Proteomes" id="UP001273505"/>
    </source>
</evidence>
<reference evidence="4 5" key="1">
    <citation type="submission" date="2023-11" db="EMBL/GenBank/DDBJ databases">
        <title>Gilvimarinus fulvus sp. nov., isolated from the surface of Kelp.</title>
        <authorList>
            <person name="Sun Y.Y."/>
            <person name="Gong Y."/>
            <person name="Du Z.J."/>
        </authorList>
    </citation>
    <scope>NUCLEOTIDE SEQUENCE [LARGE SCALE GENOMIC DNA]</scope>
    <source>
        <strain evidence="4 5">SDUM040013</strain>
    </source>
</reference>
<evidence type="ECO:0000259" key="3">
    <source>
        <dbReference type="Pfam" id="PF01648"/>
    </source>
</evidence>
<keyword evidence="5" id="KW-1185">Reference proteome</keyword>
<evidence type="ECO:0000313" key="4">
    <source>
        <dbReference type="EMBL" id="MDX6851040.1"/>
    </source>
</evidence>
<feature type="domain" description="4'-phosphopantetheinyl transferase" evidence="3">
    <location>
        <begin position="108"/>
        <end position="197"/>
    </location>
</feature>
<evidence type="ECO:0000256" key="2">
    <source>
        <dbReference type="ARBA" id="ARBA00022679"/>
    </source>
</evidence>
<dbReference type="EMBL" id="JAXAFO010000038">
    <property type="protein sequence ID" value="MDX6851040.1"/>
    <property type="molecule type" value="Genomic_DNA"/>
</dbReference>
<organism evidence="4 5">
    <name type="scientific">Gilvimarinus gilvus</name>
    <dbReference type="NCBI Taxonomy" id="3058038"/>
    <lineage>
        <taxon>Bacteria</taxon>
        <taxon>Pseudomonadati</taxon>
        <taxon>Pseudomonadota</taxon>
        <taxon>Gammaproteobacteria</taxon>
        <taxon>Cellvibrionales</taxon>
        <taxon>Cellvibrionaceae</taxon>
        <taxon>Gilvimarinus</taxon>
    </lineage>
</organism>
<accession>A0ABU4S1K7</accession>
<dbReference type="PANTHER" id="PTHR12215">
    <property type="entry name" value="PHOSPHOPANTETHEINE TRANSFERASE"/>
    <property type="match status" value="1"/>
</dbReference>
<comment type="caution">
    <text evidence="4">The sequence shown here is derived from an EMBL/GenBank/DDBJ whole genome shotgun (WGS) entry which is preliminary data.</text>
</comment>
<dbReference type="RefSeq" id="WP_302723986.1">
    <property type="nucleotide sequence ID" value="NZ_JAULRU010000731.1"/>
</dbReference>
<sequence>MANTHLHVVNLNASWLCENAEERARHWLTHEEWQRLQALQNVKVRQQRMRQKVVFYELLNFYLQLQGQRPEISIGKSGKPFLPHQTNQHFNLSHSGDWLAIILSQAGPVGIDIESPRKSRDLMAIARHYFHPREIEHMATLNGAEQHKEFYRLWTLKEAFFKARGTGISEGLAKIDFTVSSAPESDQNWPVTAWQYQHQQLVTTPQPVYLSYVLPNTDALPGLRRDFPLNLS</sequence>
<evidence type="ECO:0000256" key="1">
    <source>
        <dbReference type="ARBA" id="ARBA00010990"/>
    </source>
</evidence>
<gene>
    <name evidence="4" type="ORF">SCD92_16810</name>
</gene>
<comment type="similarity">
    <text evidence="1">Belongs to the P-Pant transferase superfamily. Gsp/Sfp/HetI/AcpT family.</text>
</comment>
<name>A0ABU4S1K7_9GAMM</name>
<keyword evidence="2 4" id="KW-0808">Transferase</keyword>
<protein>
    <submittedName>
        <fullName evidence="4">4'-phosphopantetheinyl transferase superfamily protein</fullName>
    </submittedName>
</protein>
<dbReference type="InterPro" id="IPR037143">
    <property type="entry name" value="4-PPantetheinyl_Trfase_dom_sf"/>
</dbReference>
<dbReference type="Gene3D" id="3.90.470.20">
    <property type="entry name" value="4'-phosphopantetheinyl transferase domain"/>
    <property type="match status" value="2"/>
</dbReference>
<dbReference type="InterPro" id="IPR008278">
    <property type="entry name" value="4-PPantetheinyl_Trfase_dom"/>
</dbReference>
<dbReference type="GO" id="GO:0016740">
    <property type="term" value="F:transferase activity"/>
    <property type="evidence" value="ECO:0007669"/>
    <property type="project" value="UniProtKB-KW"/>
</dbReference>
<dbReference type="PANTHER" id="PTHR12215:SF10">
    <property type="entry name" value="L-AMINOADIPATE-SEMIALDEHYDE DEHYDROGENASE-PHOSPHOPANTETHEINYL TRANSFERASE"/>
    <property type="match status" value="1"/>
</dbReference>
<dbReference type="SUPFAM" id="SSF56214">
    <property type="entry name" value="4'-phosphopantetheinyl transferase"/>
    <property type="match status" value="2"/>
</dbReference>
<dbReference type="Pfam" id="PF01648">
    <property type="entry name" value="ACPS"/>
    <property type="match status" value="1"/>
</dbReference>
<proteinExistence type="inferred from homology"/>